<name>A0A9Q1KGB0_9CARY</name>
<dbReference type="EMBL" id="JAKOGI010000131">
    <property type="protein sequence ID" value="KAJ8442984.1"/>
    <property type="molecule type" value="Genomic_DNA"/>
</dbReference>
<comment type="caution">
    <text evidence="2">The sequence shown here is derived from an EMBL/GenBank/DDBJ whole genome shotgun (WGS) entry which is preliminary data.</text>
</comment>
<dbReference type="Proteomes" id="UP001153076">
    <property type="component" value="Unassembled WGS sequence"/>
</dbReference>
<organism evidence="2 3">
    <name type="scientific">Carnegiea gigantea</name>
    <dbReference type="NCBI Taxonomy" id="171969"/>
    <lineage>
        <taxon>Eukaryota</taxon>
        <taxon>Viridiplantae</taxon>
        <taxon>Streptophyta</taxon>
        <taxon>Embryophyta</taxon>
        <taxon>Tracheophyta</taxon>
        <taxon>Spermatophyta</taxon>
        <taxon>Magnoliopsida</taxon>
        <taxon>eudicotyledons</taxon>
        <taxon>Gunneridae</taxon>
        <taxon>Pentapetalae</taxon>
        <taxon>Caryophyllales</taxon>
        <taxon>Cactineae</taxon>
        <taxon>Cactaceae</taxon>
        <taxon>Cactoideae</taxon>
        <taxon>Echinocereeae</taxon>
        <taxon>Carnegiea</taxon>
    </lineage>
</organism>
<gene>
    <name evidence="2" type="ORF">Cgig2_019557</name>
</gene>
<accession>A0A9Q1KGB0</accession>
<feature type="region of interest" description="Disordered" evidence="1">
    <location>
        <begin position="160"/>
        <end position="183"/>
    </location>
</feature>
<protein>
    <submittedName>
        <fullName evidence="2">Uncharacterized protein</fullName>
    </submittedName>
</protein>
<evidence type="ECO:0000313" key="2">
    <source>
        <dbReference type="EMBL" id="KAJ8442984.1"/>
    </source>
</evidence>
<dbReference type="AlphaFoldDB" id="A0A9Q1KGB0"/>
<evidence type="ECO:0000256" key="1">
    <source>
        <dbReference type="SAM" id="MobiDB-lite"/>
    </source>
</evidence>
<dbReference type="OrthoDB" id="10257471at2759"/>
<reference evidence="2" key="1">
    <citation type="submission" date="2022-04" db="EMBL/GenBank/DDBJ databases">
        <title>Carnegiea gigantea Genome sequencing and assembly v2.</title>
        <authorList>
            <person name="Copetti D."/>
            <person name="Sanderson M.J."/>
            <person name="Burquez A."/>
            <person name="Wojciechowski M.F."/>
        </authorList>
    </citation>
    <scope>NUCLEOTIDE SEQUENCE</scope>
    <source>
        <strain evidence="2">SGP5-SGP5p</strain>
        <tissue evidence="2">Aerial part</tissue>
    </source>
</reference>
<keyword evidence="3" id="KW-1185">Reference proteome</keyword>
<proteinExistence type="predicted"/>
<sequence length="183" mass="20391">METFYHVYLDHMQPWISLGWELTKPKIDPDSLENFSSECPRVKVNPQPSPFGYKGGVVPREALPNTVLDDPIVEDIDPSTWATCGLAIKAGPPVSSPSELSMAEKFRLAFVERDMRLAPKRAKNARQHQRRAEREWMMTSTEAKAIAHASSVSKSLRIQSSPDAALKGSGKGSYQVVDLRPEN</sequence>
<evidence type="ECO:0000313" key="3">
    <source>
        <dbReference type="Proteomes" id="UP001153076"/>
    </source>
</evidence>